<protein>
    <recommendedName>
        <fullName evidence="4">Carbon-nitrogen hydrolase</fullName>
    </recommendedName>
</protein>
<evidence type="ECO:0008006" key="4">
    <source>
        <dbReference type="Google" id="ProtNLM"/>
    </source>
</evidence>
<gene>
    <name evidence="2" type="ORF">SAMN06296058_1492</name>
</gene>
<proteinExistence type="predicted"/>
<dbReference type="Proteomes" id="UP000190341">
    <property type="component" value="Unassembled WGS sequence"/>
</dbReference>
<evidence type="ECO:0000256" key="1">
    <source>
        <dbReference type="SAM" id="MobiDB-lite"/>
    </source>
</evidence>
<sequence>MTLDVVTYERRILVGSELWLCIGQLSRSKNELTPAHRNRAAADAVCALLECNADGLAPIDLDCDNPLLTRLLVLPELSLGFDDWSLIDQAIRNYNKAILVVAGFGFTKVKSLRTRLHFPEGTSDGRNVNFGCVWVKLPASGDTEELHDAHYYCKNFPEQTEEQPAFDPVRATSHKALIFQDCTFAPLICADLLADSEAQKPNAVDQLKTLKQENGKPLIVAASVLQETPWHGIWSSRLDRVTDCGFVLALANYSHKVRPATYDDDPNRNLSGAYAAAGTINGTLPDSIDCSARDGQTARGTVLRDSCEVFTAGLLRVENFSSTKGRHLWLVRWGQTYSNAAFTRISTRLTYEIPRICHRTKHLQPSASAISRVTSHLEEADDARKASFFLSISEGPNSTSTDPNPSLNSSTNKSMENALRVADALSRSSYFPWPTDLQPTLMVNIPTTEQDPSLRCSAYVWSSTKEHWSGMASSLQSYIDDPIPRPALVVFAEDMNGIPLNQDDVTLQFDTTGPREDAQVDSTAPRAHANTVIALPFSTGLRISSVVDTGTYPDTIAQLRISILTAAGLIP</sequence>
<keyword evidence="3" id="KW-1185">Reference proteome</keyword>
<organism evidence="2 3">
    <name type="scientific">Pseudoxanthomonas indica</name>
    <dbReference type="NCBI Taxonomy" id="428993"/>
    <lineage>
        <taxon>Bacteria</taxon>
        <taxon>Pseudomonadati</taxon>
        <taxon>Pseudomonadota</taxon>
        <taxon>Gammaproteobacteria</taxon>
        <taxon>Lysobacterales</taxon>
        <taxon>Lysobacteraceae</taxon>
        <taxon>Pseudoxanthomonas</taxon>
    </lineage>
</organism>
<dbReference type="STRING" id="428993.SAMN06296058_1492"/>
<feature type="region of interest" description="Disordered" evidence="1">
    <location>
        <begin position="394"/>
        <end position="413"/>
    </location>
</feature>
<dbReference type="EMBL" id="FUZV01000001">
    <property type="protein sequence ID" value="SKC60305.1"/>
    <property type="molecule type" value="Genomic_DNA"/>
</dbReference>
<accession>A0A1T5K9W2</accession>
<dbReference type="AlphaFoldDB" id="A0A1T5K9W2"/>
<name>A0A1T5K9W2_9GAMM</name>
<evidence type="ECO:0000313" key="3">
    <source>
        <dbReference type="Proteomes" id="UP000190341"/>
    </source>
</evidence>
<reference evidence="2 3" key="1">
    <citation type="submission" date="2017-02" db="EMBL/GenBank/DDBJ databases">
        <authorList>
            <person name="Peterson S.W."/>
        </authorList>
    </citation>
    <scope>NUCLEOTIDE SEQUENCE [LARGE SCALE GENOMIC DNA]</scope>
    <source>
        <strain evidence="2 3">P15</strain>
    </source>
</reference>
<evidence type="ECO:0000313" key="2">
    <source>
        <dbReference type="EMBL" id="SKC60305.1"/>
    </source>
</evidence>